<dbReference type="PANTHER" id="PTHR47584">
    <property type="match status" value="1"/>
</dbReference>
<keyword evidence="4" id="KW-1185">Reference proteome</keyword>
<organism evidence="3 4">
    <name type="scientific">Olea europaea subsp. europaea</name>
    <dbReference type="NCBI Taxonomy" id="158383"/>
    <lineage>
        <taxon>Eukaryota</taxon>
        <taxon>Viridiplantae</taxon>
        <taxon>Streptophyta</taxon>
        <taxon>Embryophyta</taxon>
        <taxon>Tracheophyta</taxon>
        <taxon>Spermatophyta</taxon>
        <taxon>Magnoliopsida</taxon>
        <taxon>eudicotyledons</taxon>
        <taxon>Gunneridae</taxon>
        <taxon>Pentapetalae</taxon>
        <taxon>asterids</taxon>
        <taxon>lamiids</taxon>
        <taxon>Lamiales</taxon>
        <taxon>Oleaceae</taxon>
        <taxon>Oleeae</taxon>
        <taxon>Olea</taxon>
    </lineage>
</organism>
<feature type="signal peptide" evidence="1">
    <location>
        <begin position="1"/>
        <end position="16"/>
    </location>
</feature>
<protein>
    <recommendedName>
        <fullName evidence="2">Myb/SANT-like domain-containing protein</fullName>
    </recommendedName>
</protein>
<dbReference type="InterPro" id="IPR045026">
    <property type="entry name" value="LIMYB"/>
</dbReference>
<reference evidence="3 4" key="1">
    <citation type="submission" date="2019-12" db="EMBL/GenBank/DDBJ databases">
        <authorList>
            <person name="Alioto T."/>
            <person name="Alioto T."/>
            <person name="Gomez Garrido J."/>
        </authorList>
    </citation>
    <scope>NUCLEOTIDE SEQUENCE [LARGE SCALE GENOMIC DNA]</scope>
</reference>
<name>A0A8S0V5X9_OLEEU</name>
<dbReference type="InterPro" id="IPR024752">
    <property type="entry name" value="Myb/SANT-like_dom"/>
</dbReference>
<keyword evidence="1" id="KW-0732">Signal</keyword>
<feature type="chain" id="PRO_5035792310" description="Myb/SANT-like domain-containing protein" evidence="1">
    <location>
        <begin position="17"/>
        <end position="234"/>
    </location>
</feature>
<evidence type="ECO:0000259" key="2">
    <source>
        <dbReference type="Pfam" id="PF12776"/>
    </source>
</evidence>
<dbReference type="PANTHER" id="PTHR47584:SF17">
    <property type="entry name" value="MYB_SANT-LIKE DNA-BINDING DOMAIN PROTEIN"/>
    <property type="match status" value="1"/>
</dbReference>
<proteinExistence type="predicted"/>
<evidence type="ECO:0000313" key="4">
    <source>
        <dbReference type="Proteomes" id="UP000594638"/>
    </source>
</evidence>
<dbReference type="Proteomes" id="UP000594638">
    <property type="component" value="Unassembled WGS sequence"/>
</dbReference>
<gene>
    <name evidence="3" type="ORF">OLEA9_A055970</name>
</gene>
<sequence length="234" mass="26288">MPLSCVLLVLPSIVKCCPHIYFTIPNPTVGFSNQPKRLPLLLLRPDLPASERFKPYRSIYPSIVIHYPPAEGAVAQYETASFVSVAPGSLCLFCSAQHPSAPHCEVNSGHLPATTTLFNNHWLGTSGSAPSMHCAASDHQESQPTVRKLAKWNSPERKVFISTCETVIAKGHRRDKCFSTKGWQHITEMFNRKDGKNWTVSQMKNYWSKLQEQHKHLFELLRSTGIEYRSGALD</sequence>
<evidence type="ECO:0000256" key="1">
    <source>
        <dbReference type="SAM" id="SignalP"/>
    </source>
</evidence>
<dbReference type="OrthoDB" id="693912at2759"/>
<feature type="domain" description="Myb/SANT-like" evidence="2">
    <location>
        <begin position="151"/>
        <end position="228"/>
    </location>
</feature>
<evidence type="ECO:0000313" key="3">
    <source>
        <dbReference type="EMBL" id="CAA3026818.1"/>
    </source>
</evidence>
<dbReference type="Gramene" id="OE9A055970T1">
    <property type="protein sequence ID" value="OE9A055970C1"/>
    <property type="gene ID" value="OE9A055970"/>
</dbReference>
<accession>A0A8S0V5X9</accession>
<dbReference type="EMBL" id="CACTIH010009179">
    <property type="protein sequence ID" value="CAA3026818.1"/>
    <property type="molecule type" value="Genomic_DNA"/>
</dbReference>
<comment type="caution">
    <text evidence="3">The sequence shown here is derived from an EMBL/GenBank/DDBJ whole genome shotgun (WGS) entry which is preliminary data.</text>
</comment>
<dbReference type="AlphaFoldDB" id="A0A8S0V5X9"/>
<dbReference type="Pfam" id="PF12776">
    <property type="entry name" value="Myb_DNA-bind_3"/>
    <property type="match status" value="1"/>
</dbReference>